<dbReference type="CDD" id="cd06225">
    <property type="entry name" value="HAMP"/>
    <property type="match status" value="1"/>
</dbReference>
<gene>
    <name evidence="10" type="ORF">NEOCIP111885_01555</name>
</gene>
<dbReference type="InterPro" id="IPR004089">
    <property type="entry name" value="MCPsignal_dom"/>
</dbReference>
<evidence type="ECO:0000259" key="9">
    <source>
        <dbReference type="PROSITE" id="PS50885"/>
    </source>
</evidence>
<dbReference type="Pfam" id="PF00015">
    <property type="entry name" value="MCPsignal"/>
    <property type="match status" value="1"/>
</dbReference>
<dbReference type="PANTHER" id="PTHR32089:SF112">
    <property type="entry name" value="LYSOZYME-LIKE PROTEIN-RELATED"/>
    <property type="match status" value="1"/>
</dbReference>
<keyword evidence="3 7" id="KW-0472">Membrane</keyword>
<keyword evidence="4 6" id="KW-0807">Transducer</keyword>
<dbReference type="Proteomes" id="UP000789845">
    <property type="component" value="Unassembled WGS sequence"/>
</dbReference>
<dbReference type="GO" id="GO:0007165">
    <property type="term" value="P:signal transduction"/>
    <property type="evidence" value="ECO:0007669"/>
    <property type="project" value="UniProtKB-KW"/>
</dbReference>
<evidence type="ECO:0000256" key="7">
    <source>
        <dbReference type="SAM" id="Phobius"/>
    </source>
</evidence>
<dbReference type="PROSITE" id="PS50111">
    <property type="entry name" value="CHEMOTAXIS_TRANSDUC_2"/>
    <property type="match status" value="1"/>
</dbReference>
<evidence type="ECO:0000256" key="5">
    <source>
        <dbReference type="ARBA" id="ARBA00029447"/>
    </source>
</evidence>
<evidence type="ECO:0008006" key="12">
    <source>
        <dbReference type="Google" id="ProtNLM"/>
    </source>
</evidence>
<dbReference type="EMBL" id="CAKJTG010000007">
    <property type="protein sequence ID" value="CAG9607863.1"/>
    <property type="molecule type" value="Genomic_DNA"/>
</dbReference>
<comment type="subcellular location">
    <subcellularLocation>
        <location evidence="1">Cell membrane</location>
    </subcellularLocation>
</comment>
<evidence type="ECO:0000256" key="3">
    <source>
        <dbReference type="ARBA" id="ARBA00023136"/>
    </source>
</evidence>
<protein>
    <recommendedName>
        <fullName evidence="12">Methyl-accepting chemotaxis protein</fullName>
    </recommendedName>
</protein>
<evidence type="ECO:0000256" key="4">
    <source>
        <dbReference type="ARBA" id="ARBA00023224"/>
    </source>
</evidence>
<feature type="transmembrane region" description="Helical" evidence="7">
    <location>
        <begin position="9"/>
        <end position="29"/>
    </location>
</feature>
<proteinExistence type="inferred from homology"/>
<comment type="caution">
    <text evidence="10">The sequence shown here is derived from an EMBL/GenBank/DDBJ whole genome shotgun (WGS) entry which is preliminary data.</text>
</comment>
<evidence type="ECO:0000313" key="11">
    <source>
        <dbReference type="Proteomes" id="UP000789845"/>
    </source>
</evidence>
<keyword evidence="2" id="KW-1003">Cell membrane</keyword>
<reference evidence="10" key="1">
    <citation type="submission" date="2021-10" db="EMBL/GenBank/DDBJ databases">
        <authorList>
            <person name="Criscuolo A."/>
        </authorList>
    </citation>
    <scope>NUCLEOTIDE SEQUENCE</scope>
    <source>
        <strain evidence="10">CIP111885</strain>
    </source>
</reference>
<dbReference type="Gene3D" id="1.10.287.950">
    <property type="entry name" value="Methyl-accepting chemotaxis protein"/>
    <property type="match status" value="1"/>
</dbReference>
<keyword evidence="7" id="KW-0812">Transmembrane</keyword>
<evidence type="ECO:0000256" key="2">
    <source>
        <dbReference type="ARBA" id="ARBA00022475"/>
    </source>
</evidence>
<feature type="domain" description="HAMP" evidence="9">
    <location>
        <begin position="208"/>
        <end position="261"/>
    </location>
</feature>
<dbReference type="RefSeq" id="WP_230496118.1">
    <property type="nucleotide sequence ID" value="NZ_CAKJTG010000007.1"/>
</dbReference>
<dbReference type="AlphaFoldDB" id="A0A9C7LAG1"/>
<evidence type="ECO:0000259" key="8">
    <source>
        <dbReference type="PROSITE" id="PS50111"/>
    </source>
</evidence>
<dbReference type="SUPFAM" id="SSF58104">
    <property type="entry name" value="Methyl-accepting chemotaxis protein (MCP) signaling domain"/>
    <property type="match status" value="1"/>
</dbReference>
<feature type="transmembrane region" description="Helical" evidence="7">
    <location>
        <begin position="182"/>
        <end position="207"/>
    </location>
</feature>
<dbReference type="SMART" id="SM00283">
    <property type="entry name" value="MA"/>
    <property type="match status" value="1"/>
</dbReference>
<dbReference type="PANTHER" id="PTHR32089">
    <property type="entry name" value="METHYL-ACCEPTING CHEMOTAXIS PROTEIN MCPB"/>
    <property type="match status" value="1"/>
</dbReference>
<dbReference type="Gene3D" id="6.10.340.10">
    <property type="match status" value="1"/>
</dbReference>
<evidence type="ECO:0000256" key="1">
    <source>
        <dbReference type="ARBA" id="ARBA00004236"/>
    </source>
</evidence>
<dbReference type="Pfam" id="PF00672">
    <property type="entry name" value="HAMP"/>
    <property type="match status" value="1"/>
</dbReference>
<keyword evidence="11" id="KW-1185">Reference proteome</keyword>
<dbReference type="InterPro" id="IPR003660">
    <property type="entry name" value="HAMP_dom"/>
</dbReference>
<dbReference type="GO" id="GO:0005886">
    <property type="term" value="C:plasma membrane"/>
    <property type="evidence" value="ECO:0007669"/>
    <property type="project" value="UniProtKB-SubCell"/>
</dbReference>
<sequence length="567" mass="63290">MKKSIIARLSWLIIIVTLISLSVISFTNYRITYSKVKEAAGIELIGCANITTGLLTEQDIESLESLSSSEVKEIEQKINWTTEHKPIFENQYLLSLDGKILVSDKNLQKKGIHVGDKYKVDPQILKKIIKDKKPIFSDVYEFGGIKRLTGYAPIFKDHQTQGEIIAISAIDFNANILTERTWSMVSLTIIVGILSLLSTGTIIILFVRKLISPLRDLTLYTQQISNGDLSIEPKKLKASGEILLLNENFNQMVANLKEALLQTSFTSKELAASTEQLSVSTIEVTKMVENVSNTYKDVADYSNNQTNESEKILEVFQQIKNQTNNITTKIQTTSNDSFEVSSKAIEGNEMILNSMQAMKNIQSSTNNIFNTMSELKDKANKVNEILTIIKNISSETNLLSLNASIESARAGEHGRGFAVVANEIRKLADATSNSIESINRIVSEMESKTSEAVELTYIGKNTVELGIEKVKLAGIAFNEIKESTQKVSEEVSEIHLTVTNIQEEIEIANNQIVHMTSLSREISSQMQQVATTSKHQTISMEEISSAIQMLVHLAYEMERKSNQFKIK</sequence>
<feature type="domain" description="Methyl-accepting transducer" evidence="8">
    <location>
        <begin position="280"/>
        <end position="544"/>
    </location>
</feature>
<accession>A0A9C7LAG1</accession>
<evidence type="ECO:0000313" key="10">
    <source>
        <dbReference type="EMBL" id="CAG9607863.1"/>
    </source>
</evidence>
<evidence type="ECO:0000256" key="6">
    <source>
        <dbReference type="PROSITE-ProRule" id="PRU00284"/>
    </source>
</evidence>
<keyword evidence="7" id="KW-1133">Transmembrane helix</keyword>
<organism evidence="10 11">
    <name type="scientific">Pseudoneobacillus rhizosphaerae</name>
    <dbReference type="NCBI Taxonomy" id="2880968"/>
    <lineage>
        <taxon>Bacteria</taxon>
        <taxon>Bacillati</taxon>
        <taxon>Bacillota</taxon>
        <taxon>Bacilli</taxon>
        <taxon>Bacillales</taxon>
        <taxon>Bacillaceae</taxon>
        <taxon>Pseudoneobacillus</taxon>
    </lineage>
</organism>
<dbReference type="SMART" id="SM00304">
    <property type="entry name" value="HAMP"/>
    <property type="match status" value="1"/>
</dbReference>
<name>A0A9C7LAG1_9BACI</name>
<comment type="similarity">
    <text evidence="5">Belongs to the methyl-accepting chemotaxis (MCP) protein family.</text>
</comment>
<dbReference type="PROSITE" id="PS50885">
    <property type="entry name" value="HAMP"/>
    <property type="match status" value="1"/>
</dbReference>